<reference evidence="3 4" key="1">
    <citation type="submission" date="2019-05" db="EMBL/GenBank/DDBJ databases">
        <title>We sequenced the genome of Paenibacillus hemerocallicola KCTC 33185 for further insight into its adaptation and study the phylogeny of Paenibacillus.</title>
        <authorList>
            <person name="Narsing Rao M.P."/>
        </authorList>
    </citation>
    <scope>NUCLEOTIDE SEQUENCE [LARGE SCALE GENOMIC DNA]</scope>
    <source>
        <strain evidence="3 4">KCTC 33185</strain>
    </source>
</reference>
<organism evidence="3 4">
    <name type="scientific">Paenibacillus hemerocallicola</name>
    <dbReference type="NCBI Taxonomy" id="1172614"/>
    <lineage>
        <taxon>Bacteria</taxon>
        <taxon>Bacillati</taxon>
        <taxon>Bacillota</taxon>
        <taxon>Bacilli</taxon>
        <taxon>Bacillales</taxon>
        <taxon>Paenibacillaceae</taxon>
        <taxon>Paenibacillus</taxon>
    </lineage>
</organism>
<protein>
    <submittedName>
        <fullName evidence="3">Aldo/keto reductase</fullName>
    </submittedName>
</protein>
<dbReference type="GO" id="GO:0005829">
    <property type="term" value="C:cytosol"/>
    <property type="evidence" value="ECO:0007669"/>
    <property type="project" value="TreeGrafter"/>
</dbReference>
<evidence type="ECO:0000256" key="1">
    <source>
        <dbReference type="ARBA" id="ARBA00023002"/>
    </source>
</evidence>
<feature type="domain" description="NADP-dependent oxidoreductase" evidence="2">
    <location>
        <begin position="27"/>
        <end position="305"/>
    </location>
</feature>
<dbReference type="GO" id="GO:0016491">
    <property type="term" value="F:oxidoreductase activity"/>
    <property type="evidence" value="ECO:0007669"/>
    <property type="project" value="UniProtKB-KW"/>
</dbReference>
<name>A0A5C4TF35_9BACL</name>
<dbReference type="Gene3D" id="3.20.20.100">
    <property type="entry name" value="NADP-dependent oxidoreductase domain"/>
    <property type="match status" value="1"/>
</dbReference>
<dbReference type="AlphaFoldDB" id="A0A5C4TF35"/>
<dbReference type="InterPro" id="IPR036812">
    <property type="entry name" value="NAD(P)_OxRdtase_dom_sf"/>
</dbReference>
<keyword evidence="1" id="KW-0560">Oxidoreductase</keyword>
<gene>
    <name evidence="3" type="ORF">FE784_06060</name>
</gene>
<dbReference type="Pfam" id="PF00248">
    <property type="entry name" value="Aldo_ket_red"/>
    <property type="match status" value="1"/>
</dbReference>
<accession>A0A5C4TF35</accession>
<dbReference type="PANTHER" id="PTHR43364">
    <property type="entry name" value="NADH-SPECIFIC METHYLGLYOXAL REDUCTASE-RELATED"/>
    <property type="match status" value="1"/>
</dbReference>
<dbReference type="RefSeq" id="WP_139601245.1">
    <property type="nucleotide sequence ID" value="NZ_VDCQ01000006.1"/>
</dbReference>
<dbReference type="InterPro" id="IPR020471">
    <property type="entry name" value="AKR"/>
</dbReference>
<evidence type="ECO:0000313" key="3">
    <source>
        <dbReference type="EMBL" id="TNJ67110.1"/>
    </source>
</evidence>
<dbReference type="OrthoDB" id="9773828at2"/>
<dbReference type="PRINTS" id="PR00069">
    <property type="entry name" value="ALDKETRDTASE"/>
</dbReference>
<comment type="caution">
    <text evidence="3">The sequence shown here is derived from an EMBL/GenBank/DDBJ whole genome shotgun (WGS) entry which is preliminary data.</text>
</comment>
<dbReference type="PANTHER" id="PTHR43364:SF4">
    <property type="entry name" value="NAD(P)-LINKED OXIDOREDUCTASE SUPERFAMILY PROTEIN"/>
    <property type="match status" value="1"/>
</dbReference>
<dbReference type="SUPFAM" id="SSF51430">
    <property type="entry name" value="NAD(P)-linked oxidoreductase"/>
    <property type="match status" value="1"/>
</dbReference>
<evidence type="ECO:0000313" key="4">
    <source>
        <dbReference type="Proteomes" id="UP000307943"/>
    </source>
</evidence>
<evidence type="ECO:0000259" key="2">
    <source>
        <dbReference type="Pfam" id="PF00248"/>
    </source>
</evidence>
<dbReference type="InterPro" id="IPR050523">
    <property type="entry name" value="AKR_Detox_Biosynth"/>
</dbReference>
<dbReference type="Proteomes" id="UP000307943">
    <property type="component" value="Unassembled WGS sequence"/>
</dbReference>
<dbReference type="InterPro" id="IPR023210">
    <property type="entry name" value="NADP_OxRdtase_dom"/>
</dbReference>
<sequence length="314" mass="34804">MNYFQIPGSSKPCAQLILGTDYFKPELMDTVGVILDAYTSIGGNAIDTAHNYGGGKSEETIGLWMESRGNREDVVVLTKGAHHNASGPRVNKQAIDEELAISLKRLRTDYVDLYALHRDDPNVPVGPIVEALNEHIAAGRIRAIGVSNWTHRRIQEANDYAAANGLVGFSFSSPNLSLAKPNEPFWAGCVSADAEACAWHKENQFPLLSWSSQARGFFTGLFTPDKRDNADLVRVFYSDDNWERYRRAEELAKERGVSTIQIALAYVLNQPFPTCALIGPKNVAELESCRDAARIKLSESELSWLDLTMELKTI</sequence>
<dbReference type="CDD" id="cd19082">
    <property type="entry name" value="AKR_AKR10A1_2"/>
    <property type="match status" value="1"/>
</dbReference>
<dbReference type="EMBL" id="VDCQ01000006">
    <property type="protein sequence ID" value="TNJ67110.1"/>
    <property type="molecule type" value="Genomic_DNA"/>
</dbReference>
<keyword evidence="4" id="KW-1185">Reference proteome</keyword>
<proteinExistence type="predicted"/>